<dbReference type="Gene3D" id="1.10.10.10">
    <property type="entry name" value="Winged helix-like DNA-binding domain superfamily/Winged helix DNA-binding domain"/>
    <property type="match status" value="1"/>
</dbReference>
<evidence type="ECO:0000256" key="1">
    <source>
        <dbReference type="ARBA" id="ARBA00009437"/>
    </source>
</evidence>
<dbReference type="PROSITE" id="PS50931">
    <property type="entry name" value="HTH_LYSR"/>
    <property type="match status" value="1"/>
</dbReference>
<comment type="similarity">
    <text evidence="1">Belongs to the LysR transcriptional regulatory family.</text>
</comment>
<evidence type="ECO:0000256" key="2">
    <source>
        <dbReference type="ARBA" id="ARBA00023015"/>
    </source>
</evidence>
<accession>H1D180</accession>
<dbReference type="Pfam" id="PF03466">
    <property type="entry name" value="LysR_substrate"/>
    <property type="match status" value="1"/>
</dbReference>
<dbReference type="FunFam" id="1.10.10.10:FF:000001">
    <property type="entry name" value="LysR family transcriptional regulator"/>
    <property type="match status" value="1"/>
</dbReference>
<organism evidence="6 7">
    <name type="scientific">Dialister succinatiphilus YIT 11850</name>
    <dbReference type="NCBI Taxonomy" id="742743"/>
    <lineage>
        <taxon>Bacteria</taxon>
        <taxon>Bacillati</taxon>
        <taxon>Bacillota</taxon>
        <taxon>Negativicutes</taxon>
        <taxon>Veillonellales</taxon>
        <taxon>Veillonellaceae</taxon>
        <taxon>Dialister</taxon>
    </lineage>
</organism>
<reference evidence="6 7" key="1">
    <citation type="submission" date="2011-11" db="EMBL/GenBank/DDBJ databases">
        <title>The Genome Sequence of Dialister succinatiphilus YIT 11850.</title>
        <authorList>
            <consortium name="The Broad Institute Genome Sequencing Platform"/>
            <person name="Earl A."/>
            <person name="Ward D."/>
            <person name="Feldgarden M."/>
            <person name="Gevers D."/>
            <person name="Morotomi M."/>
            <person name="Young S.K."/>
            <person name="Zeng Q."/>
            <person name="Gargeya S."/>
            <person name="Fitzgerald M."/>
            <person name="Haas B."/>
            <person name="Abouelleil A."/>
            <person name="Alvarado L."/>
            <person name="Arachchi H.M."/>
            <person name="Berlin A."/>
            <person name="Brown A."/>
            <person name="Chapman S.B."/>
            <person name="Dunbar C."/>
            <person name="Gearin G."/>
            <person name="Goldberg J."/>
            <person name="Griggs A."/>
            <person name="Gujja S."/>
            <person name="Heiman D."/>
            <person name="Howarth C."/>
            <person name="Lui A."/>
            <person name="MacDonald P.J.P."/>
            <person name="Montmayeur A."/>
            <person name="Murphy C."/>
            <person name="Neiman D."/>
            <person name="Pearson M."/>
            <person name="Priest M."/>
            <person name="Roberts A."/>
            <person name="Saif S."/>
            <person name="Shea T."/>
            <person name="Sisk P."/>
            <person name="Stolte C."/>
            <person name="Sykes S."/>
            <person name="Wortman J."/>
            <person name="Nusbaum C."/>
            <person name="Birren B."/>
        </authorList>
    </citation>
    <scope>NUCLEOTIDE SEQUENCE [LARGE SCALE GENOMIC DNA]</scope>
    <source>
        <strain evidence="6 7">YIT 11850</strain>
    </source>
</reference>
<keyword evidence="2" id="KW-0805">Transcription regulation</keyword>
<dbReference type="HOGENOM" id="CLU_039613_6_2_9"/>
<evidence type="ECO:0000313" key="6">
    <source>
        <dbReference type="EMBL" id="EHO62776.1"/>
    </source>
</evidence>
<dbReference type="Gene3D" id="3.40.190.290">
    <property type="match status" value="1"/>
</dbReference>
<dbReference type="InterPro" id="IPR036388">
    <property type="entry name" value="WH-like_DNA-bd_sf"/>
</dbReference>
<dbReference type="PANTHER" id="PTHR30346">
    <property type="entry name" value="TRANSCRIPTIONAL DUAL REGULATOR HCAR-RELATED"/>
    <property type="match status" value="1"/>
</dbReference>
<evidence type="ECO:0000256" key="4">
    <source>
        <dbReference type="ARBA" id="ARBA00023163"/>
    </source>
</evidence>
<dbReference type="CDD" id="cd05466">
    <property type="entry name" value="PBP2_LTTR_substrate"/>
    <property type="match status" value="1"/>
</dbReference>
<dbReference type="GO" id="GO:0032993">
    <property type="term" value="C:protein-DNA complex"/>
    <property type="evidence" value="ECO:0007669"/>
    <property type="project" value="TreeGrafter"/>
</dbReference>
<dbReference type="SUPFAM" id="SSF46785">
    <property type="entry name" value="Winged helix' DNA-binding domain"/>
    <property type="match status" value="1"/>
</dbReference>
<evidence type="ECO:0000259" key="5">
    <source>
        <dbReference type="PROSITE" id="PS50931"/>
    </source>
</evidence>
<dbReference type="SUPFAM" id="SSF53850">
    <property type="entry name" value="Periplasmic binding protein-like II"/>
    <property type="match status" value="1"/>
</dbReference>
<name>H1D180_9FIRM</name>
<dbReference type="STRING" id="742743.HMPREF9453_01368"/>
<dbReference type="InterPro" id="IPR005119">
    <property type="entry name" value="LysR_subst-bd"/>
</dbReference>
<dbReference type="PATRIC" id="fig|742743.3.peg.1388"/>
<keyword evidence="4" id="KW-0804">Transcription</keyword>
<feature type="domain" description="HTH lysR-type" evidence="5">
    <location>
        <begin position="1"/>
        <end position="58"/>
    </location>
</feature>
<dbReference type="RefSeq" id="WP_008859862.1">
    <property type="nucleotide sequence ID" value="NZ_JH591188.1"/>
</dbReference>
<sequence length="297" mass="33872">MDLRQLRYFKTIIEEGTITGAARKLHISQPPLSSQMHLLEKELGTLLFERGARQVVPTEAGSRLYRYAVEMLDLETAAREEIGTLKTGHQGLLRLGLVSSGGHDKLYRLLREYRKCYPHIQFKVYEGNSYELLEQLRKGKIDVSLLRSPFSLYGLDLIPLERTAMGIGLSGSAFPSWQRRALRLKDLGDVPLILYRRWEKIILEECRKEKYSPDIYCVSDDARTCREWAEAGLGAAVAPMTVLRKSRELILGTLQEEALSSDLYLARRKGETGAQSALLFFRMAEKYAAMIPRESRD</sequence>
<protein>
    <recommendedName>
        <fullName evidence="5">HTH lysR-type domain-containing protein</fullName>
    </recommendedName>
</protein>
<dbReference type="GO" id="GO:0003700">
    <property type="term" value="F:DNA-binding transcription factor activity"/>
    <property type="evidence" value="ECO:0007669"/>
    <property type="project" value="InterPro"/>
</dbReference>
<dbReference type="AlphaFoldDB" id="H1D180"/>
<evidence type="ECO:0000256" key="3">
    <source>
        <dbReference type="ARBA" id="ARBA00023125"/>
    </source>
</evidence>
<dbReference type="PANTHER" id="PTHR30346:SF17">
    <property type="entry name" value="LYSR FAMILY TRANSCRIPTIONAL REGULATOR"/>
    <property type="match status" value="1"/>
</dbReference>
<keyword evidence="7" id="KW-1185">Reference proteome</keyword>
<dbReference type="EMBL" id="ADLT01000045">
    <property type="protein sequence ID" value="EHO62776.1"/>
    <property type="molecule type" value="Genomic_DNA"/>
</dbReference>
<proteinExistence type="inferred from homology"/>
<dbReference type="eggNOG" id="COG0583">
    <property type="taxonomic scope" value="Bacteria"/>
</dbReference>
<dbReference type="GO" id="GO:0003677">
    <property type="term" value="F:DNA binding"/>
    <property type="evidence" value="ECO:0007669"/>
    <property type="project" value="UniProtKB-KW"/>
</dbReference>
<dbReference type="OrthoDB" id="9803714at2"/>
<dbReference type="Pfam" id="PF00126">
    <property type="entry name" value="HTH_1"/>
    <property type="match status" value="1"/>
</dbReference>
<dbReference type="Proteomes" id="UP000003277">
    <property type="component" value="Unassembled WGS sequence"/>
</dbReference>
<dbReference type="InterPro" id="IPR000847">
    <property type="entry name" value="LysR_HTH_N"/>
</dbReference>
<gene>
    <name evidence="6" type="ORF">HMPREF9453_01368</name>
</gene>
<evidence type="ECO:0000313" key="7">
    <source>
        <dbReference type="Proteomes" id="UP000003277"/>
    </source>
</evidence>
<dbReference type="PRINTS" id="PR00039">
    <property type="entry name" value="HTHLYSR"/>
</dbReference>
<keyword evidence="3" id="KW-0238">DNA-binding</keyword>
<comment type="caution">
    <text evidence="6">The sequence shown here is derived from an EMBL/GenBank/DDBJ whole genome shotgun (WGS) entry which is preliminary data.</text>
</comment>
<dbReference type="InterPro" id="IPR036390">
    <property type="entry name" value="WH_DNA-bd_sf"/>
</dbReference>